<gene>
    <name evidence="1" type="ORF">FA95DRAFT_1607607</name>
</gene>
<reference evidence="1" key="1">
    <citation type="submission" date="2021-02" db="EMBL/GenBank/DDBJ databases">
        <authorList>
            <consortium name="DOE Joint Genome Institute"/>
            <person name="Ahrendt S."/>
            <person name="Looney B.P."/>
            <person name="Miyauchi S."/>
            <person name="Morin E."/>
            <person name="Drula E."/>
            <person name="Courty P.E."/>
            <person name="Chicoki N."/>
            <person name="Fauchery L."/>
            <person name="Kohler A."/>
            <person name="Kuo A."/>
            <person name="Labutti K."/>
            <person name="Pangilinan J."/>
            <person name="Lipzen A."/>
            <person name="Riley R."/>
            <person name="Andreopoulos W."/>
            <person name="He G."/>
            <person name="Johnson J."/>
            <person name="Barry K.W."/>
            <person name="Grigoriev I.V."/>
            <person name="Nagy L."/>
            <person name="Hibbett D."/>
            <person name="Henrissat B."/>
            <person name="Matheny P.B."/>
            <person name="Labbe J."/>
            <person name="Martin F."/>
        </authorList>
    </citation>
    <scope>NUCLEOTIDE SEQUENCE</scope>
    <source>
        <strain evidence="1">FP105234-sp</strain>
    </source>
</reference>
<comment type="caution">
    <text evidence="1">The sequence shown here is derived from an EMBL/GenBank/DDBJ whole genome shotgun (WGS) entry which is preliminary data.</text>
</comment>
<protein>
    <submittedName>
        <fullName evidence="1">Uncharacterized protein</fullName>
    </submittedName>
</protein>
<proteinExistence type="predicted"/>
<keyword evidence="2" id="KW-1185">Reference proteome</keyword>
<evidence type="ECO:0000313" key="1">
    <source>
        <dbReference type="EMBL" id="KAI0045570.1"/>
    </source>
</evidence>
<dbReference type="Proteomes" id="UP000814033">
    <property type="component" value="Unassembled WGS sequence"/>
</dbReference>
<accession>A0ACB8RPN8</accession>
<reference evidence="1" key="2">
    <citation type="journal article" date="2022" name="New Phytol.">
        <title>Evolutionary transition to the ectomycorrhizal habit in the genomes of a hyperdiverse lineage of mushroom-forming fungi.</title>
        <authorList>
            <person name="Looney B."/>
            <person name="Miyauchi S."/>
            <person name="Morin E."/>
            <person name="Drula E."/>
            <person name="Courty P.E."/>
            <person name="Kohler A."/>
            <person name="Kuo A."/>
            <person name="LaButti K."/>
            <person name="Pangilinan J."/>
            <person name="Lipzen A."/>
            <person name="Riley R."/>
            <person name="Andreopoulos W."/>
            <person name="He G."/>
            <person name="Johnson J."/>
            <person name="Nolan M."/>
            <person name="Tritt A."/>
            <person name="Barry K.W."/>
            <person name="Grigoriev I.V."/>
            <person name="Nagy L.G."/>
            <person name="Hibbett D."/>
            <person name="Henrissat B."/>
            <person name="Matheny P.B."/>
            <person name="Labbe J."/>
            <person name="Martin F.M."/>
        </authorList>
    </citation>
    <scope>NUCLEOTIDE SEQUENCE</scope>
    <source>
        <strain evidence="1">FP105234-sp</strain>
    </source>
</reference>
<dbReference type="EMBL" id="MU275948">
    <property type="protein sequence ID" value="KAI0045570.1"/>
    <property type="molecule type" value="Genomic_DNA"/>
</dbReference>
<name>A0ACB8RPN8_9AGAM</name>
<sequence length="348" mass="38749">MSLPYDVHVAIIDWVYRGSQHAAIDHRTLSACSLVCKAWTAPAQRLIFRRTWTRHPIVNFVKLDRLLPTLKANPLLGTYVRSICIVIDVDGDSSVAPDYLALLALCPGVTALSALVIGVSRSFDVLLEQLRAMHLPLTYLRMNGGRSIVPQFASLWPGLQCLDVLGRTGPDVPAVGPPMQLTIPRSARLDCSKTENAWVLEDADVSVLRELELASARWDNLNTRALDNLTSLVLDGPLPPQSILDRCTRLEKLVFAEDPVVPVVLPRTLRYVGYHEVSTRDRLTADVDLRYLADALQSLPILSLVSATGESSTLSLALLRTKCKELGVEFVLYDDRRMFRRMSNVDWI</sequence>
<organism evidence="1 2">
    <name type="scientific">Auriscalpium vulgare</name>
    <dbReference type="NCBI Taxonomy" id="40419"/>
    <lineage>
        <taxon>Eukaryota</taxon>
        <taxon>Fungi</taxon>
        <taxon>Dikarya</taxon>
        <taxon>Basidiomycota</taxon>
        <taxon>Agaricomycotina</taxon>
        <taxon>Agaricomycetes</taxon>
        <taxon>Russulales</taxon>
        <taxon>Auriscalpiaceae</taxon>
        <taxon>Auriscalpium</taxon>
    </lineage>
</organism>
<evidence type="ECO:0000313" key="2">
    <source>
        <dbReference type="Proteomes" id="UP000814033"/>
    </source>
</evidence>